<proteinExistence type="predicted"/>
<dbReference type="RefSeq" id="WP_021125797.1">
    <property type="nucleotide sequence ID" value="NZ_CDNJ01000003.1"/>
</dbReference>
<accession>A0ABP1XWQ5</accession>
<gene>
    <name evidence="1" type="ORF">ATCC9714_21401</name>
</gene>
<sequence length="92" mass="10772">MAAYMITYDLNSEGQNYEKVIKAIKDSSIYWCTFWKSSYLIKSNLTPGEIQGNISPYLDGNDTLLVIEANNNYQGWLSKEDWEFIREKIFDQ</sequence>
<reference evidence="1 2" key="1">
    <citation type="submission" date="2014-11" db="EMBL/GenBank/DDBJ databases">
        <authorList>
            <person name="Aslett M.A."/>
            <person name="De Silva N."/>
        </authorList>
    </citation>
    <scope>NUCLEOTIDE SEQUENCE [LARGE SCALE GENOMIC DNA]</scope>
    <source>
        <strain evidence="1 2">ATCC9714</strain>
    </source>
</reference>
<protein>
    <submittedName>
        <fullName evidence="1">Hypothetical phage protein</fullName>
    </submittedName>
</protein>
<organism evidence="1 2">
    <name type="scientific">Paraclostridium sordellii</name>
    <name type="common">Clostridium sordellii</name>
    <dbReference type="NCBI Taxonomy" id="1505"/>
    <lineage>
        <taxon>Bacteria</taxon>
        <taxon>Bacillati</taxon>
        <taxon>Bacillota</taxon>
        <taxon>Clostridia</taxon>
        <taxon>Peptostreptococcales</taxon>
        <taxon>Peptostreptococcaceae</taxon>
        <taxon>Paraclostridium</taxon>
    </lineage>
</organism>
<keyword evidence="2" id="KW-1185">Reference proteome</keyword>
<dbReference type="EMBL" id="LN679998">
    <property type="protein sequence ID" value="CEJ74252.1"/>
    <property type="molecule type" value="Genomic_DNA"/>
</dbReference>
<name>A0ABP1XWQ5_PARSO</name>
<evidence type="ECO:0000313" key="1">
    <source>
        <dbReference type="EMBL" id="CEJ74252.1"/>
    </source>
</evidence>
<dbReference type="GeneID" id="97537975"/>
<dbReference type="Proteomes" id="UP000032811">
    <property type="component" value="Chromosome 1"/>
</dbReference>
<evidence type="ECO:0000313" key="2">
    <source>
        <dbReference type="Proteomes" id="UP000032811"/>
    </source>
</evidence>